<protein>
    <recommendedName>
        <fullName evidence="13">Mannosyltransferase PIG-V</fullName>
    </recommendedName>
</protein>
<feature type="transmembrane region" description="Helical" evidence="10">
    <location>
        <begin position="159"/>
        <end position="179"/>
    </location>
</feature>
<dbReference type="InterPro" id="IPR007315">
    <property type="entry name" value="PIG-V/Gpi18"/>
</dbReference>
<feature type="transmembrane region" description="Helical" evidence="10">
    <location>
        <begin position="209"/>
        <end position="236"/>
    </location>
</feature>
<keyword evidence="8 10" id="KW-1133">Transmembrane helix</keyword>
<dbReference type="RefSeq" id="WP_345376223.1">
    <property type="nucleotide sequence ID" value="NZ_BAABLM010000005.1"/>
</dbReference>
<feature type="transmembrane region" description="Helical" evidence="10">
    <location>
        <begin position="128"/>
        <end position="147"/>
    </location>
</feature>
<dbReference type="Pfam" id="PF04188">
    <property type="entry name" value="Mannosyl_trans2"/>
    <property type="match status" value="1"/>
</dbReference>
<feature type="transmembrane region" description="Helical" evidence="10">
    <location>
        <begin position="392"/>
        <end position="411"/>
    </location>
</feature>
<feature type="transmembrane region" description="Helical" evidence="10">
    <location>
        <begin position="348"/>
        <end position="365"/>
    </location>
</feature>
<comment type="subcellular location">
    <subcellularLocation>
        <location evidence="1">Endoplasmic reticulum membrane</location>
        <topology evidence="1">Multi-pass membrane protein</topology>
    </subcellularLocation>
</comment>
<dbReference type="PANTHER" id="PTHR12468">
    <property type="entry name" value="GPI MANNOSYLTRANSFERASE 2"/>
    <property type="match status" value="1"/>
</dbReference>
<keyword evidence="9 10" id="KW-0472">Membrane</keyword>
<evidence type="ECO:0000256" key="7">
    <source>
        <dbReference type="ARBA" id="ARBA00022824"/>
    </source>
</evidence>
<evidence type="ECO:0000256" key="3">
    <source>
        <dbReference type="ARBA" id="ARBA00022502"/>
    </source>
</evidence>
<feature type="transmembrane region" description="Helical" evidence="10">
    <location>
        <begin position="316"/>
        <end position="336"/>
    </location>
</feature>
<reference evidence="12" key="1">
    <citation type="journal article" date="2019" name="Int. J. Syst. Evol. Microbiol.">
        <title>The Global Catalogue of Microorganisms (GCM) 10K type strain sequencing project: providing services to taxonomists for standard genome sequencing and annotation.</title>
        <authorList>
            <consortium name="The Broad Institute Genomics Platform"/>
            <consortium name="The Broad Institute Genome Sequencing Center for Infectious Disease"/>
            <person name="Wu L."/>
            <person name="Ma J."/>
        </authorList>
    </citation>
    <scope>NUCLEOTIDE SEQUENCE [LARGE SCALE GENOMIC DNA]</scope>
    <source>
        <strain evidence="12">JCM 18956</strain>
    </source>
</reference>
<gene>
    <name evidence="11" type="ORF">GCM10025780_24930</name>
</gene>
<comment type="caution">
    <text evidence="11">The sequence shown here is derived from an EMBL/GenBank/DDBJ whole genome shotgun (WGS) entry which is preliminary data.</text>
</comment>
<accession>A0ABP8W2N8</accession>
<evidence type="ECO:0000313" key="12">
    <source>
        <dbReference type="Proteomes" id="UP001501295"/>
    </source>
</evidence>
<keyword evidence="5" id="KW-0808">Transferase</keyword>
<keyword evidence="7" id="KW-0256">Endoplasmic reticulum</keyword>
<keyword evidence="12" id="KW-1185">Reference proteome</keyword>
<feature type="transmembrane region" description="Helical" evidence="10">
    <location>
        <begin position="26"/>
        <end position="50"/>
    </location>
</feature>
<keyword evidence="4" id="KW-0328">Glycosyltransferase</keyword>
<keyword evidence="6 10" id="KW-0812">Transmembrane</keyword>
<evidence type="ECO:0000313" key="11">
    <source>
        <dbReference type="EMBL" id="GAA4678959.1"/>
    </source>
</evidence>
<name>A0ABP8W2N8_9MICO</name>
<evidence type="ECO:0000256" key="4">
    <source>
        <dbReference type="ARBA" id="ARBA00022676"/>
    </source>
</evidence>
<keyword evidence="3" id="KW-0337">GPI-anchor biosynthesis</keyword>
<evidence type="ECO:0000256" key="5">
    <source>
        <dbReference type="ARBA" id="ARBA00022679"/>
    </source>
</evidence>
<evidence type="ECO:0000256" key="10">
    <source>
        <dbReference type="SAM" id="Phobius"/>
    </source>
</evidence>
<comment type="pathway">
    <text evidence="2">Glycolipid biosynthesis; glycosylphosphatidylinositol-anchor biosynthesis.</text>
</comment>
<evidence type="ECO:0008006" key="13">
    <source>
        <dbReference type="Google" id="ProtNLM"/>
    </source>
</evidence>
<dbReference type="PANTHER" id="PTHR12468:SF2">
    <property type="entry name" value="GPI MANNOSYLTRANSFERASE 2"/>
    <property type="match status" value="1"/>
</dbReference>
<evidence type="ECO:0000256" key="9">
    <source>
        <dbReference type="ARBA" id="ARBA00023136"/>
    </source>
</evidence>
<evidence type="ECO:0000256" key="6">
    <source>
        <dbReference type="ARBA" id="ARBA00022692"/>
    </source>
</evidence>
<evidence type="ECO:0000256" key="1">
    <source>
        <dbReference type="ARBA" id="ARBA00004477"/>
    </source>
</evidence>
<feature type="transmembrane region" description="Helical" evidence="10">
    <location>
        <begin position="256"/>
        <end position="279"/>
    </location>
</feature>
<evidence type="ECO:0000256" key="2">
    <source>
        <dbReference type="ARBA" id="ARBA00004687"/>
    </source>
</evidence>
<organism evidence="11 12">
    <name type="scientific">Frondihabitans cladoniiphilus</name>
    <dbReference type="NCBI Taxonomy" id="715785"/>
    <lineage>
        <taxon>Bacteria</taxon>
        <taxon>Bacillati</taxon>
        <taxon>Actinomycetota</taxon>
        <taxon>Actinomycetes</taxon>
        <taxon>Micrococcales</taxon>
        <taxon>Microbacteriaceae</taxon>
        <taxon>Frondihabitans</taxon>
    </lineage>
</organism>
<dbReference type="EMBL" id="BAABLM010000005">
    <property type="protein sequence ID" value="GAA4678959.1"/>
    <property type="molecule type" value="Genomic_DNA"/>
</dbReference>
<evidence type="ECO:0000256" key="8">
    <source>
        <dbReference type="ARBA" id="ARBA00022989"/>
    </source>
</evidence>
<proteinExistence type="predicted"/>
<dbReference type="Proteomes" id="UP001501295">
    <property type="component" value="Unassembled WGS sequence"/>
</dbReference>
<sequence length="414" mass="43755">MSSTVVTPAGRAATTRARLWATRHPIVAVVALYGLSRLWSTLLLGGWYGLAHANVWRLGNAGRGASPAAYLNSWDSEFYLRIARQGYPVPLPVDGEGHVLGGAWAFLPVFPWLTRGLATLTGAPLADAAVIVALLAGGAATVALFHLVREVRRRTPGAVAATSTALWTTALFCFGPLAFLLQVGYAEGLSLFFVFAGLLAVLRRHYLLVLAFGVAAAFTRPGGALALAVALGVHLIVRLVRAHRGEEGGMPARTLAAALVAGLGTAAAGLAWSPIVGALTGVPDAYLQTEMAWWTASVGRIRFVPLTPWFVMGSAYLGWAGPLVVLLALAAGVVWFTRRGARMLGAELLAYGASWCLYLVAVFLPQQSLCRLILLPLAPLAADPLILRHRRLVLAAGLVLQPVAVVVLWSVSFP</sequence>